<reference evidence="2 3" key="1">
    <citation type="journal article" date="2023" name="Sci. Data">
        <title>Genome assembly of the Korean intertidal mud-creeper Batillaria attramentaria.</title>
        <authorList>
            <person name="Patra A.K."/>
            <person name="Ho P.T."/>
            <person name="Jun S."/>
            <person name="Lee S.J."/>
            <person name="Kim Y."/>
            <person name="Won Y.J."/>
        </authorList>
    </citation>
    <scope>NUCLEOTIDE SEQUENCE [LARGE SCALE GENOMIC DNA]</scope>
    <source>
        <strain evidence="2">Wonlab-2016</strain>
    </source>
</reference>
<dbReference type="Proteomes" id="UP001519460">
    <property type="component" value="Unassembled WGS sequence"/>
</dbReference>
<evidence type="ECO:0000256" key="1">
    <source>
        <dbReference type="SAM" id="MobiDB-lite"/>
    </source>
</evidence>
<name>A0ABD0J1G1_9CAEN</name>
<feature type="compositionally biased region" description="Basic and acidic residues" evidence="1">
    <location>
        <begin position="166"/>
        <end position="187"/>
    </location>
</feature>
<keyword evidence="3" id="KW-1185">Reference proteome</keyword>
<dbReference type="AlphaFoldDB" id="A0ABD0J1G1"/>
<feature type="compositionally biased region" description="Basic and acidic residues" evidence="1">
    <location>
        <begin position="1"/>
        <end position="10"/>
    </location>
</feature>
<proteinExistence type="predicted"/>
<sequence length="301" mass="32874">MLDANKEAKRLSSQINARMDIQGPQREFEKAEQRIDKTKRESKAKYDGVSTSNMSMGLIVSGPKKTSSTRDTLFPDQSTELPKDKTEEQCNQYRFFTRSKDGEKSTAEDEAKEPKGKRRAKSTVELKMMNLDTTLDVSSDKLQADRKKSPPALLCPKLSGASAGHSDSRKVSTESQSDSRKSSKADRGPSSSGQAMGQEPSMAISTDIPLTSGPAISLMLMVKALAGSEAGSKLDERAIKILKSIMDESRNAVKTIKSGCDSSRIQEKLLKRLTQLLEILKPPSEEGTSLSIPPEELLNCG</sequence>
<feature type="non-terminal residue" evidence="2">
    <location>
        <position position="301"/>
    </location>
</feature>
<gene>
    <name evidence="2" type="ORF">BaRGS_00040280</name>
</gene>
<protein>
    <submittedName>
        <fullName evidence="2">Uncharacterized protein</fullName>
    </submittedName>
</protein>
<evidence type="ECO:0000313" key="3">
    <source>
        <dbReference type="Proteomes" id="UP001519460"/>
    </source>
</evidence>
<feature type="compositionally biased region" description="Basic and acidic residues" evidence="1">
    <location>
        <begin position="98"/>
        <end position="114"/>
    </location>
</feature>
<feature type="compositionally biased region" description="Polar residues" evidence="1">
    <location>
        <begin position="64"/>
        <end position="80"/>
    </location>
</feature>
<feature type="region of interest" description="Disordered" evidence="1">
    <location>
        <begin position="1"/>
        <end position="208"/>
    </location>
</feature>
<feature type="compositionally biased region" description="Basic and acidic residues" evidence="1">
    <location>
        <begin position="138"/>
        <end position="148"/>
    </location>
</feature>
<dbReference type="EMBL" id="JACVVK020000784">
    <property type="protein sequence ID" value="KAK7446251.1"/>
    <property type="molecule type" value="Genomic_DNA"/>
</dbReference>
<feature type="compositionally biased region" description="Basic and acidic residues" evidence="1">
    <location>
        <begin position="26"/>
        <end position="46"/>
    </location>
</feature>
<evidence type="ECO:0000313" key="2">
    <source>
        <dbReference type="EMBL" id="KAK7446251.1"/>
    </source>
</evidence>
<accession>A0ABD0J1G1</accession>
<comment type="caution">
    <text evidence="2">The sequence shown here is derived from an EMBL/GenBank/DDBJ whole genome shotgun (WGS) entry which is preliminary data.</text>
</comment>
<organism evidence="2 3">
    <name type="scientific">Batillaria attramentaria</name>
    <dbReference type="NCBI Taxonomy" id="370345"/>
    <lineage>
        <taxon>Eukaryota</taxon>
        <taxon>Metazoa</taxon>
        <taxon>Spiralia</taxon>
        <taxon>Lophotrochozoa</taxon>
        <taxon>Mollusca</taxon>
        <taxon>Gastropoda</taxon>
        <taxon>Caenogastropoda</taxon>
        <taxon>Sorbeoconcha</taxon>
        <taxon>Cerithioidea</taxon>
        <taxon>Batillariidae</taxon>
        <taxon>Batillaria</taxon>
    </lineage>
</organism>